<dbReference type="Proteomes" id="UP001634394">
    <property type="component" value="Unassembled WGS sequence"/>
</dbReference>
<dbReference type="EMBL" id="JBJQND010000015">
    <property type="protein sequence ID" value="KAL3852782.1"/>
    <property type="molecule type" value="Genomic_DNA"/>
</dbReference>
<comment type="caution">
    <text evidence="3">The sequence shown here is derived from an EMBL/GenBank/DDBJ whole genome shotgun (WGS) entry which is preliminary data.</text>
</comment>
<feature type="transmembrane region" description="Helical" evidence="2">
    <location>
        <begin position="28"/>
        <end position="51"/>
    </location>
</feature>
<evidence type="ECO:0000256" key="2">
    <source>
        <dbReference type="SAM" id="Phobius"/>
    </source>
</evidence>
<sequence>MDVKIWKEKFKGRDAHTNEVGTTDTGHAMTIIGIIIAILLALIFIALIVIWRSRKNDHKRVSIQHPSQSGEPDRVHADTEPVRTHFIEMLSTSVDAVPTQIKLKKRWPGVSNVSMHIRHILGMNYKNSASNNSIFVNKQAESVQVPLLRLTYDFPNEDHKGKGRAACQTIQSLSRPMMESDSHFLSTSSDVATEICERENMYNPLTSQPHSIPYDELIIGTTGSGAHNADPVITGYPSDNGANLQNGDQKSHPFFILEKEVNIHDTDFVYMDEGQRNAISDTRHSFRADDKCESNEEYYNCVLETVDSSTDSDYVNTSTNDSAVQSSNTS</sequence>
<protein>
    <submittedName>
        <fullName evidence="3">Uncharacterized protein</fullName>
    </submittedName>
</protein>
<organism evidence="3 4">
    <name type="scientific">Sinanodonta woodiana</name>
    <name type="common">Chinese pond mussel</name>
    <name type="synonym">Anodonta woodiana</name>
    <dbReference type="NCBI Taxonomy" id="1069815"/>
    <lineage>
        <taxon>Eukaryota</taxon>
        <taxon>Metazoa</taxon>
        <taxon>Spiralia</taxon>
        <taxon>Lophotrochozoa</taxon>
        <taxon>Mollusca</taxon>
        <taxon>Bivalvia</taxon>
        <taxon>Autobranchia</taxon>
        <taxon>Heteroconchia</taxon>
        <taxon>Palaeoheterodonta</taxon>
        <taxon>Unionida</taxon>
        <taxon>Unionoidea</taxon>
        <taxon>Unionidae</taxon>
        <taxon>Unioninae</taxon>
        <taxon>Sinanodonta</taxon>
    </lineage>
</organism>
<evidence type="ECO:0000313" key="3">
    <source>
        <dbReference type="EMBL" id="KAL3852782.1"/>
    </source>
</evidence>
<gene>
    <name evidence="3" type="ORF">ACJMK2_016398</name>
</gene>
<name>A0ABD3UTG1_SINWO</name>
<keyword evidence="4" id="KW-1185">Reference proteome</keyword>
<evidence type="ECO:0000313" key="4">
    <source>
        <dbReference type="Proteomes" id="UP001634394"/>
    </source>
</evidence>
<accession>A0ABD3UTG1</accession>
<reference evidence="3 4" key="1">
    <citation type="submission" date="2024-11" db="EMBL/GenBank/DDBJ databases">
        <title>Chromosome-level genome assembly of the freshwater bivalve Anodonta woodiana.</title>
        <authorList>
            <person name="Chen X."/>
        </authorList>
    </citation>
    <scope>NUCLEOTIDE SEQUENCE [LARGE SCALE GENOMIC DNA]</scope>
    <source>
        <strain evidence="3">MN2024</strain>
        <tissue evidence="3">Gills</tissue>
    </source>
</reference>
<keyword evidence="2" id="KW-0472">Membrane</keyword>
<keyword evidence="2" id="KW-0812">Transmembrane</keyword>
<dbReference type="AlphaFoldDB" id="A0ABD3UTG1"/>
<keyword evidence="2" id="KW-1133">Transmembrane helix</keyword>
<proteinExistence type="predicted"/>
<feature type="region of interest" description="Disordered" evidence="1">
    <location>
        <begin position="310"/>
        <end position="330"/>
    </location>
</feature>
<evidence type="ECO:0000256" key="1">
    <source>
        <dbReference type="SAM" id="MobiDB-lite"/>
    </source>
</evidence>